<proteinExistence type="predicted"/>
<feature type="compositionally biased region" description="Low complexity" evidence="1">
    <location>
        <begin position="58"/>
        <end position="71"/>
    </location>
</feature>
<evidence type="ECO:0000256" key="1">
    <source>
        <dbReference type="SAM" id="MobiDB-lite"/>
    </source>
</evidence>
<dbReference type="Proteomes" id="UP001162972">
    <property type="component" value="Chromosome 2"/>
</dbReference>
<feature type="domain" description="Mon2/Sec7/BIG1-like dimerisation and cyclophilin-binding" evidence="2">
    <location>
        <begin position="6"/>
        <end position="124"/>
    </location>
</feature>
<accession>A0AAD6JGF5</accession>
<protein>
    <recommendedName>
        <fullName evidence="2">Mon2/Sec7/BIG1-like dimerisation and cyclophilin-binding domain-containing protein</fullName>
    </recommendedName>
</protein>
<comment type="caution">
    <text evidence="3">The sequence shown here is derived from an EMBL/GenBank/DDBJ whole genome shotgun (WGS) entry which is preliminary data.</text>
</comment>
<dbReference type="AlphaFoldDB" id="A0AAD6JGF5"/>
<evidence type="ECO:0000259" key="2">
    <source>
        <dbReference type="Pfam" id="PF16213"/>
    </source>
</evidence>
<evidence type="ECO:0000313" key="3">
    <source>
        <dbReference type="EMBL" id="KAJ6404661.1"/>
    </source>
</evidence>
<evidence type="ECO:0000313" key="4">
    <source>
        <dbReference type="Proteomes" id="UP001162972"/>
    </source>
</evidence>
<dbReference type="Pfam" id="PF16213">
    <property type="entry name" value="DCB"/>
    <property type="match status" value="1"/>
</dbReference>
<feature type="region of interest" description="Disordered" evidence="1">
    <location>
        <begin position="43"/>
        <end position="82"/>
    </location>
</feature>
<keyword evidence="4" id="KW-1185">Reference proteome</keyword>
<sequence>MASSEADSRLSQVVSPALEKIVKNASWRKHSKLAHECKSVLEILTSRKPQQQPPPTSPSDDSSSESSLPGPLHDGGSTEYSLAESESILSPLVNACNTQFLKIVDPAVDCIQKLIAHGYLRGEADPTGGEWRLILQRFRFSRLLWLN</sequence>
<name>A0AAD6JGF5_9ROSI</name>
<dbReference type="InterPro" id="IPR032629">
    <property type="entry name" value="DCB_dom"/>
</dbReference>
<organism evidence="3 4">
    <name type="scientific">Salix udensis</name>
    <dbReference type="NCBI Taxonomy" id="889485"/>
    <lineage>
        <taxon>Eukaryota</taxon>
        <taxon>Viridiplantae</taxon>
        <taxon>Streptophyta</taxon>
        <taxon>Embryophyta</taxon>
        <taxon>Tracheophyta</taxon>
        <taxon>Spermatophyta</taxon>
        <taxon>Magnoliopsida</taxon>
        <taxon>eudicotyledons</taxon>
        <taxon>Gunneridae</taxon>
        <taxon>Pentapetalae</taxon>
        <taxon>rosids</taxon>
        <taxon>fabids</taxon>
        <taxon>Malpighiales</taxon>
        <taxon>Salicaceae</taxon>
        <taxon>Saliceae</taxon>
        <taxon>Salix</taxon>
    </lineage>
</organism>
<gene>
    <name evidence="3" type="ORF">OIU84_012762</name>
</gene>
<dbReference type="EMBL" id="JAPFFJ010000017">
    <property type="protein sequence ID" value="KAJ6404661.1"/>
    <property type="molecule type" value="Genomic_DNA"/>
</dbReference>
<reference evidence="3 4" key="1">
    <citation type="journal article" date="2023" name="Int. J. Mol. Sci.">
        <title>De Novo Assembly and Annotation of 11 Diverse Shrub Willow (Salix) Genomes Reveals Novel Gene Organization in Sex-Linked Regions.</title>
        <authorList>
            <person name="Hyden B."/>
            <person name="Feng K."/>
            <person name="Yates T.B."/>
            <person name="Jawdy S."/>
            <person name="Cereghino C."/>
            <person name="Smart L.B."/>
            <person name="Muchero W."/>
        </authorList>
    </citation>
    <scope>NUCLEOTIDE SEQUENCE [LARGE SCALE GENOMIC DNA]</scope>
    <source>
        <tissue evidence="3">Shoot tip</tissue>
    </source>
</reference>